<feature type="coiled-coil region" evidence="1">
    <location>
        <begin position="5"/>
        <end position="32"/>
    </location>
</feature>
<dbReference type="Gene3D" id="1.20.5.170">
    <property type="match status" value="1"/>
</dbReference>
<evidence type="ECO:0008006" key="4">
    <source>
        <dbReference type="Google" id="ProtNLM"/>
    </source>
</evidence>
<keyword evidence="3" id="KW-1185">Reference proteome</keyword>
<evidence type="ECO:0000313" key="2">
    <source>
        <dbReference type="EMBL" id="BES92404.1"/>
    </source>
</evidence>
<accession>A0ABN7ALU9</accession>
<gene>
    <name evidence="2" type="ORF">NTJ_05213</name>
</gene>
<dbReference type="EMBL" id="AP028911">
    <property type="protein sequence ID" value="BES92404.1"/>
    <property type="molecule type" value="Genomic_DNA"/>
</dbReference>
<reference evidence="2 3" key="1">
    <citation type="submission" date="2023-09" db="EMBL/GenBank/DDBJ databases">
        <title>Nesidiocoris tenuis whole genome shotgun sequence.</title>
        <authorList>
            <person name="Shibata T."/>
            <person name="Shimoda M."/>
            <person name="Kobayashi T."/>
            <person name="Uehara T."/>
        </authorList>
    </citation>
    <scope>NUCLEOTIDE SEQUENCE [LARGE SCALE GENOMIC DNA]</scope>
    <source>
        <strain evidence="2 3">Japan</strain>
    </source>
</reference>
<evidence type="ECO:0000313" key="3">
    <source>
        <dbReference type="Proteomes" id="UP001307889"/>
    </source>
</evidence>
<dbReference type="CDD" id="cd12083">
    <property type="entry name" value="DD_cGKI"/>
    <property type="match status" value="1"/>
</dbReference>
<proteinExistence type="predicted"/>
<keyword evidence="1" id="KW-0175">Coiled coil</keyword>
<name>A0ABN7ALU9_9HEMI</name>
<organism evidence="2 3">
    <name type="scientific">Nesidiocoris tenuis</name>
    <dbReference type="NCBI Taxonomy" id="355587"/>
    <lineage>
        <taxon>Eukaryota</taxon>
        <taxon>Metazoa</taxon>
        <taxon>Ecdysozoa</taxon>
        <taxon>Arthropoda</taxon>
        <taxon>Hexapoda</taxon>
        <taxon>Insecta</taxon>
        <taxon>Pterygota</taxon>
        <taxon>Neoptera</taxon>
        <taxon>Paraneoptera</taxon>
        <taxon>Hemiptera</taxon>
        <taxon>Heteroptera</taxon>
        <taxon>Panheteroptera</taxon>
        <taxon>Cimicomorpha</taxon>
        <taxon>Miridae</taxon>
        <taxon>Dicyphina</taxon>
        <taxon>Nesidiocoris</taxon>
    </lineage>
</organism>
<protein>
    <recommendedName>
        <fullName evidence="4">Leucine zipper homeobox-associated domain-containing protein</fullName>
    </recommendedName>
</protein>
<evidence type="ECO:0000256" key="1">
    <source>
        <dbReference type="SAM" id="Coils"/>
    </source>
</evidence>
<dbReference type="Proteomes" id="UP001307889">
    <property type="component" value="Chromosome 3"/>
</dbReference>
<sequence length="89" mass="9927">MEERINTLESSLEDREAKIRELQIELDMFKQVVRPLTSVMTSTCPHCGMVIASPEDTTKTLALRKQAISAEPSQNQVLASPTKTPKSIK</sequence>